<dbReference type="SUPFAM" id="SSF53335">
    <property type="entry name" value="S-adenosyl-L-methionine-dependent methyltransferases"/>
    <property type="match status" value="1"/>
</dbReference>
<keyword evidence="2" id="KW-0489">Methyltransferase</keyword>
<organism evidence="2 3">
    <name type="scientific">Candidatus Ozemobacter sibiricus</name>
    <dbReference type="NCBI Taxonomy" id="2268124"/>
    <lineage>
        <taxon>Bacteria</taxon>
        <taxon>Candidatus Ozemobacteria</taxon>
        <taxon>Candidatus Ozemobacterales</taxon>
        <taxon>Candidatus Ozemobacteraceae</taxon>
        <taxon>Candidatus Ozemobacter</taxon>
    </lineage>
</organism>
<name>A0A367ZJP3_9BACT</name>
<dbReference type="Gene3D" id="3.40.50.150">
    <property type="entry name" value="Vaccinia Virus protein VP39"/>
    <property type="match status" value="1"/>
</dbReference>
<dbReference type="CDD" id="cd02440">
    <property type="entry name" value="AdoMet_MTases"/>
    <property type="match status" value="1"/>
</dbReference>
<dbReference type="Pfam" id="PF13649">
    <property type="entry name" value="Methyltransf_25"/>
    <property type="match status" value="1"/>
</dbReference>
<gene>
    <name evidence="2" type="ORF">OZSIB_1645</name>
</gene>
<dbReference type="InterPro" id="IPR041698">
    <property type="entry name" value="Methyltransf_25"/>
</dbReference>
<dbReference type="AlphaFoldDB" id="A0A367ZJP3"/>
<dbReference type="EMBL" id="QOQW01000025">
    <property type="protein sequence ID" value="RCK78268.1"/>
    <property type="molecule type" value="Genomic_DNA"/>
</dbReference>
<dbReference type="InterPro" id="IPR029063">
    <property type="entry name" value="SAM-dependent_MTases_sf"/>
</dbReference>
<evidence type="ECO:0000313" key="3">
    <source>
        <dbReference type="Proteomes" id="UP000252355"/>
    </source>
</evidence>
<accession>A0A367ZJP3</accession>
<keyword evidence="2" id="KW-0808">Transferase</keyword>
<dbReference type="GO" id="GO:0032259">
    <property type="term" value="P:methylation"/>
    <property type="evidence" value="ECO:0007669"/>
    <property type="project" value="UniProtKB-KW"/>
</dbReference>
<protein>
    <submittedName>
        <fullName evidence="2">Methyltransferase</fullName>
    </submittedName>
</protein>
<dbReference type="Proteomes" id="UP000252355">
    <property type="component" value="Unassembled WGS sequence"/>
</dbReference>
<dbReference type="GO" id="GO:0008168">
    <property type="term" value="F:methyltransferase activity"/>
    <property type="evidence" value="ECO:0007669"/>
    <property type="project" value="UniProtKB-KW"/>
</dbReference>
<comment type="caution">
    <text evidence="2">The sequence shown here is derived from an EMBL/GenBank/DDBJ whole genome shotgun (WGS) entry which is preliminary data.</text>
</comment>
<dbReference type="Gene3D" id="2.20.130.10">
    <property type="entry name" value="CAC2371-like domains"/>
    <property type="match status" value="1"/>
</dbReference>
<feature type="domain" description="Methyltransferase" evidence="1">
    <location>
        <begin position="45"/>
        <end position="139"/>
    </location>
</feature>
<reference evidence="2 3" key="1">
    <citation type="submission" date="2018-05" db="EMBL/GenBank/DDBJ databases">
        <title>A metagenomic window into the 2 km-deep terrestrial subsurface aquifer revealed taxonomically and functionally diverse microbial community comprising novel uncultured bacterial lineages.</title>
        <authorList>
            <person name="Kadnikov V.V."/>
            <person name="Mardanov A.V."/>
            <person name="Beletsky A.V."/>
            <person name="Banks D."/>
            <person name="Pimenov N.V."/>
            <person name="Frank Y.A."/>
            <person name="Karnachuk O.V."/>
            <person name="Ravin N.V."/>
        </authorList>
    </citation>
    <scope>NUCLEOTIDE SEQUENCE [LARGE SCALE GENOMIC DNA]</scope>
    <source>
        <strain evidence="2">BY5</strain>
    </source>
</reference>
<sequence>MKATNEPLGVGELIHDGVIYDKMNTSLEDLPFYTKWVRLAAGPALELCCGTGRLLLPLVQAGLPVTGLDFTPSMLERARAKARQAGLAVDLIEGDMRRFDLGRRFALVYIPFNSLQNTYTRADLEAIFACVHRHLAPEGRFIVDVFNPDLRLMIERARDFCEIDRFRLDDGRECIVAERCHYDAATQVNRVTWRFRLGDDVHDQKLDMRCFYPEELDALLAYNGFRVLHKFGHYDERPFASDAPKQICVCAPLADSGHAPFPPPTGR</sequence>
<proteinExistence type="predicted"/>
<evidence type="ECO:0000259" key="1">
    <source>
        <dbReference type="Pfam" id="PF13649"/>
    </source>
</evidence>
<evidence type="ECO:0000313" key="2">
    <source>
        <dbReference type="EMBL" id="RCK78268.1"/>
    </source>
</evidence>